<evidence type="ECO:0000256" key="4">
    <source>
        <dbReference type="ARBA" id="ARBA00023125"/>
    </source>
</evidence>
<evidence type="ECO:0000256" key="1">
    <source>
        <dbReference type="ARBA" id="ARBA00010641"/>
    </source>
</evidence>
<dbReference type="NCBIfam" id="TIGR02937">
    <property type="entry name" value="sigma70-ECF"/>
    <property type="match status" value="1"/>
</dbReference>
<organism evidence="8 9">
    <name type="scientific">Streptomyces hoynatensis</name>
    <dbReference type="NCBI Taxonomy" id="1141874"/>
    <lineage>
        <taxon>Bacteria</taxon>
        <taxon>Bacillati</taxon>
        <taxon>Actinomycetota</taxon>
        <taxon>Actinomycetes</taxon>
        <taxon>Kitasatosporales</taxon>
        <taxon>Streptomycetaceae</taxon>
        <taxon>Streptomyces</taxon>
    </lineage>
</organism>
<dbReference type="SUPFAM" id="SSF88659">
    <property type="entry name" value="Sigma3 and sigma4 domains of RNA polymerase sigma factors"/>
    <property type="match status" value="1"/>
</dbReference>
<accession>A0A3A9YPY1</accession>
<keyword evidence="2" id="KW-0805">Transcription regulation</keyword>
<reference evidence="8 9" key="1">
    <citation type="journal article" date="2014" name="Int. J. Syst. Evol. Microbiol.">
        <title>Streptomyces hoynatensis sp. nov., isolated from deep marine sediment.</title>
        <authorList>
            <person name="Veyisoglu A."/>
            <person name="Sahin N."/>
        </authorList>
    </citation>
    <scope>NUCLEOTIDE SEQUENCE [LARGE SCALE GENOMIC DNA]</scope>
    <source>
        <strain evidence="8 9">KCTC 29097</strain>
    </source>
</reference>
<protein>
    <submittedName>
        <fullName evidence="8">Sigma-70 family RNA polymerase sigma factor</fullName>
    </submittedName>
</protein>
<feature type="domain" description="RNA polymerase sigma factor 70 region 4 type 2" evidence="7">
    <location>
        <begin position="107"/>
        <end position="158"/>
    </location>
</feature>
<keyword evidence="9" id="KW-1185">Reference proteome</keyword>
<dbReference type="AlphaFoldDB" id="A0A3A9YPY1"/>
<feature type="region of interest" description="Disordered" evidence="6">
    <location>
        <begin position="174"/>
        <end position="205"/>
    </location>
</feature>
<evidence type="ECO:0000259" key="7">
    <source>
        <dbReference type="Pfam" id="PF08281"/>
    </source>
</evidence>
<feature type="compositionally biased region" description="Basic and acidic residues" evidence="6">
    <location>
        <begin position="195"/>
        <end position="205"/>
    </location>
</feature>
<dbReference type="InterPro" id="IPR013249">
    <property type="entry name" value="RNA_pol_sigma70_r4_t2"/>
</dbReference>
<dbReference type="GO" id="GO:0016987">
    <property type="term" value="F:sigma factor activity"/>
    <property type="evidence" value="ECO:0007669"/>
    <property type="project" value="UniProtKB-KW"/>
</dbReference>
<keyword evidence="4" id="KW-0238">DNA-binding</keyword>
<dbReference type="Pfam" id="PF08281">
    <property type="entry name" value="Sigma70_r4_2"/>
    <property type="match status" value="1"/>
</dbReference>
<keyword evidence="3" id="KW-0731">Sigma factor</keyword>
<dbReference type="GO" id="GO:0006352">
    <property type="term" value="P:DNA-templated transcription initiation"/>
    <property type="evidence" value="ECO:0007669"/>
    <property type="project" value="InterPro"/>
</dbReference>
<feature type="compositionally biased region" description="Gly residues" evidence="6">
    <location>
        <begin position="180"/>
        <end position="193"/>
    </location>
</feature>
<evidence type="ECO:0000313" key="8">
    <source>
        <dbReference type="EMBL" id="RKN38063.1"/>
    </source>
</evidence>
<dbReference type="CDD" id="cd06171">
    <property type="entry name" value="Sigma70_r4"/>
    <property type="match status" value="1"/>
</dbReference>
<evidence type="ECO:0000256" key="3">
    <source>
        <dbReference type="ARBA" id="ARBA00023082"/>
    </source>
</evidence>
<evidence type="ECO:0000256" key="5">
    <source>
        <dbReference type="ARBA" id="ARBA00023163"/>
    </source>
</evidence>
<dbReference type="GO" id="GO:0003677">
    <property type="term" value="F:DNA binding"/>
    <property type="evidence" value="ECO:0007669"/>
    <property type="project" value="UniProtKB-KW"/>
</dbReference>
<dbReference type="InterPro" id="IPR014284">
    <property type="entry name" value="RNA_pol_sigma-70_dom"/>
</dbReference>
<comment type="similarity">
    <text evidence="1">Belongs to the sigma-70 factor family. ECF subfamily.</text>
</comment>
<gene>
    <name evidence="8" type="ORF">D7294_25725</name>
</gene>
<dbReference type="InterPro" id="IPR013324">
    <property type="entry name" value="RNA_pol_sigma_r3/r4-like"/>
</dbReference>
<dbReference type="PANTHER" id="PTHR43133">
    <property type="entry name" value="RNA POLYMERASE ECF-TYPE SIGMA FACTO"/>
    <property type="match status" value="1"/>
</dbReference>
<dbReference type="InterPro" id="IPR036388">
    <property type="entry name" value="WH-like_DNA-bd_sf"/>
</dbReference>
<dbReference type="Proteomes" id="UP000272474">
    <property type="component" value="Unassembled WGS sequence"/>
</dbReference>
<dbReference type="PANTHER" id="PTHR43133:SF8">
    <property type="entry name" value="RNA POLYMERASE SIGMA FACTOR HI_1459-RELATED"/>
    <property type="match status" value="1"/>
</dbReference>
<dbReference type="EMBL" id="RBAL01000020">
    <property type="protein sequence ID" value="RKN38063.1"/>
    <property type="molecule type" value="Genomic_DNA"/>
</dbReference>
<sequence length="205" mass="22300">MPPLPADFRAFHQLYRPAYVRWAELYLGGRPEAEEVVDHTFEQLAAEWQEVLSLDSPAGHAWATLKHRTLEATRARGLRPVVMDNAAFETQALHGAADPVGELEESLRIHQAIRELPERQHDVIVLRYCIGYSTAETADILGISVPGVRSTARYARHRLKEALGLTLCEGAEDDEEALDGGDGGGAAGGARGGVGRRDGDDAVQP</sequence>
<evidence type="ECO:0000256" key="2">
    <source>
        <dbReference type="ARBA" id="ARBA00023015"/>
    </source>
</evidence>
<evidence type="ECO:0000256" key="6">
    <source>
        <dbReference type="SAM" id="MobiDB-lite"/>
    </source>
</evidence>
<dbReference type="InterPro" id="IPR039425">
    <property type="entry name" value="RNA_pol_sigma-70-like"/>
</dbReference>
<name>A0A3A9YPY1_9ACTN</name>
<dbReference type="OrthoDB" id="4350410at2"/>
<comment type="caution">
    <text evidence="8">The sequence shown here is derived from an EMBL/GenBank/DDBJ whole genome shotgun (WGS) entry which is preliminary data.</text>
</comment>
<dbReference type="Gene3D" id="1.10.10.10">
    <property type="entry name" value="Winged helix-like DNA-binding domain superfamily/Winged helix DNA-binding domain"/>
    <property type="match status" value="1"/>
</dbReference>
<keyword evidence="5" id="KW-0804">Transcription</keyword>
<proteinExistence type="inferred from homology"/>
<evidence type="ECO:0000313" key="9">
    <source>
        <dbReference type="Proteomes" id="UP000272474"/>
    </source>
</evidence>